<evidence type="ECO:0000256" key="1">
    <source>
        <dbReference type="ARBA" id="ARBA00004651"/>
    </source>
</evidence>
<evidence type="ECO:0000313" key="12">
    <source>
        <dbReference type="EMBL" id="PIP22606.1"/>
    </source>
</evidence>
<evidence type="ECO:0000259" key="11">
    <source>
        <dbReference type="Pfam" id="PF02096"/>
    </source>
</evidence>
<dbReference type="InterPro" id="IPR028055">
    <property type="entry name" value="YidC/Oxa/ALB_C"/>
</dbReference>
<feature type="transmembrane region" description="Helical" evidence="10">
    <location>
        <begin position="96"/>
        <end position="117"/>
    </location>
</feature>
<evidence type="ECO:0000256" key="8">
    <source>
        <dbReference type="ARBA" id="ARBA00023186"/>
    </source>
</evidence>
<dbReference type="Proteomes" id="UP000229976">
    <property type="component" value="Unassembled WGS sequence"/>
</dbReference>
<evidence type="ECO:0000256" key="6">
    <source>
        <dbReference type="ARBA" id="ARBA00022989"/>
    </source>
</evidence>
<dbReference type="PANTHER" id="PTHR12428">
    <property type="entry name" value="OXA1"/>
    <property type="match status" value="1"/>
</dbReference>
<proteinExistence type="inferred from homology"/>
<gene>
    <name evidence="12" type="ORF">COX37_03120</name>
</gene>
<feature type="transmembrane region" description="Helical" evidence="10">
    <location>
        <begin position="144"/>
        <end position="169"/>
    </location>
</feature>
<name>A0A2G9YTP2_9BACT</name>
<feature type="domain" description="Membrane insertase YidC/Oxa/ALB C-terminal" evidence="11">
    <location>
        <begin position="31"/>
        <end position="240"/>
    </location>
</feature>
<dbReference type="GO" id="GO:0005886">
    <property type="term" value="C:plasma membrane"/>
    <property type="evidence" value="ECO:0007669"/>
    <property type="project" value="UniProtKB-SubCell"/>
</dbReference>
<accession>A0A2G9YTP2</accession>
<evidence type="ECO:0000256" key="7">
    <source>
        <dbReference type="ARBA" id="ARBA00023136"/>
    </source>
</evidence>
<protein>
    <recommendedName>
        <fullName evidence="11">Membrane insertase YidC/Oxa/ALB C-terminal domain-containing protein</fullName>
    </recommendedName>
</protein>
<comment type="subcellular location">
    <subcellularLocation>
        <location evidence="1">Cell membrane</location>
        <topology evidence="1">Multi-pass membrane protein</topology>
    </subcellularLocation>
    <subcellularLocation>
        <location evidence="9">Membrane</location>
        <topology evidence="9">Multi-pass membrane protein</topology>
    </subcellularLocation>
</comment>
<evidence type="ECO:0000256" key="4">
    <source>
        <dbReference type="ARBA" id="ARBA00022692"/>
    </source>
</evidence>
<evidence type="ECO:0000256" key="10">
    <source>
        <dbReference type="SAM" id="Phobius"/>
    </source>
</evidence>
<dbReference type="GO" id="GO:0032977">
    <property type="term" value="F:membrane insertase activity"/>
    <property type="evidence" value="ECO:0007669"/>
    <property type="project" value="InterPro"/>
</dbReference>
<dbReference type="InterPro" id="IPR001708">
    <property type="entry name" value="YidC/ALB3/OXA1/COX18"/>
</dbReference>
<sequence>MFLIDIFYTVLYQPFFNALILLYEHFPLHDFGIAIILLTIIIRLILYPLMGKSIKAQKAMAELQPKIQAIQKKYEKDKETQAKEVMALYQREKINPLGGCLPVLVQLPVFIALFYLLKDFGNGLDNSRFLYSFISIPGGMPSELFFLGIINLAVASLPLAIIVGITQLVQSKMLSFGAKKDKKEEGKQNDSMAQMTSIMQGPMLYLFSFFAAIVCLQLPSAIALYWATNNLFSIVQQKLILAKCKTQSEKCKITM</sequence>
<keyword evidence="8" id="KW-0143">Chaperone</keyword>
<keyword evidence="4 9" id="KW-0812">Transmembrane</keyword>
<reference evidence="12 13" key="1">
    <citation type="submission" date="2017-09" db="EMBL/GenBank/DDBJ databases">
        <title>Depth-based differentiation of microbial function through sediment-hosted aquifers and enrichment of novel symbionts in the deep terrestrial subsurface.</title>
        <authorList>
            <person name="Probst A.J."/>
            <person name="Ladd B."/>
            <person name="Jarett J.K."/>
            <person name="Geller-Mcgrath D.E."/>
            <person name="Sieber C.M."/>
            <person name="Emerson J.B."/>
            <person name="Anantharaman K."/>
            <person name="Thomas B.C."/>
            <person name="Malmstrom R."/>
            <person name="Stieglmeier M."/>
            <person name="Klingl A."/>
            <person name="Woyke T."/>
            <person name="Ryan C.M."/>
            <person name="Banfield J.F."/>
        </authorList>
    </citation>
    <scope>NUCLEOTIDE SEQUENCE [LARGE SCALE GENOMIC DNA]</scope>
    <source>
        <strain evidence="12">CG23_combo_of_CG06-09_8_20_14_all_39_17</strain>
    </source>
</reference>
<keyword evidence="6 10" id="KW-1133">Transmembrane helix</keyword>
<evidence type="ECO:0000256" key="3">
    <source>
        <dbReference type="ARBA" id="ARBA00022475"/>
    </source>
</evidence>
<dbReference type="NCBIfam" id="TIGR03592">
    <property type="entry name" value="yidC_oxa1_cterm"/>
    <property type="match status" value="1"/>
</dbReference>
<keyword evidence="3" id="KW-1003">Cell membrane</keyword>
<comment type="caution">
    <text evidence="12">The sequence shown here is derived from an EMBL/GenBank/DDBJ whole genome shotgun (WGS) entry which is preliminary data.</text>
</comment>
<keyword evidence="2" id="KW-0813">Transport</keyword>
<dbReference type="AlphaFoldDB" id="A0A2G9YTP2"/>
<keyword evidence="5" id="KW-0653">Protein transport</keyword>
<feature type="transmembrane region" description="Helical" evidence="10">
    <location>
        <begin position="31"/>
        <end position="50"/>
    </location>
</feature>
<organism evidence="12 13">
    <name type="scientific">Candidatus Nealsonbacteria bacterium CG23_combo_of_CG06-09_8_20_14_all_39_17</name>
    <dbReference type="NCBI Taxonomy" id="1974722"/>
    <lineage>
        <taxon>Bacteria</taxon>
        <taxon>Candidatus Nealsoniibacteriota</taxon>
    </lineage>
</organism>
<dbReference type="PANTHER" id="PTHR12428:SF65">
    <property type="entry name" value="CYTOCHROME C OXIDASE ASSEMBLY PROTEIN COX18, MITOCHONDRIAL"/>
    <property type="match status" value="1"/>
</dbReference>
<dbReference type="GO" id="GO:0015031">
    <property type="term" value="P:protein transport"/>
    <property type="evidence" value="ECO:0007669"/>
    <property type="project" value="UniProtKB-KW"/>
</dbReference>
<evidence type="ECO:0000256" key="9">
    <source>
        <dbReference type="RuleBase" id="RU003945"/>
    </source>
</evidence>
<evidence type="ECO:0000256" key="5">
    <source>
        <dbReference type="ARBA" id="ARBA00022927"/>
    </source>
</evidence>
<keyword evidence="7 10" id="KW-0472">Membrane</keyword>
<comment type="similarity">
    <text evidence="9">Belongs to the OXA1/ALB3/YidC family.</text>
</comment>
<evidence type="ECO:0000313" key="13">
    <source>
        <dbReference type="Proteomes" id="UP000229976"/>
    </source>
</evidence>
<dbReference type="GO" id="GO:0051205">
    <property type="term" value="P:protein insertion into membrane"/>
    <property type="evidence" value="ECO:0007669"/>
    <property type="project" value="TreeGrafter"/>
</dbReference>
<evidence type="ECO:0000256" key="2">
    <source>
        <dbReference type="ARBA" id="ARBA00022448"/>
    </source>
</evidence>
<feature type="transmembrane region" description="Helical" evidence="10">
    <location>
        <begin position="204"/>
        <end position="227"/>
    </location>
</feature>
<dbReference type="CDD" id="cd20070">
    <property type="entry name" value="5TM_YidC_Alb3"/>
    <property type="match status" value="1"/>
</dbReference>
<dbReference type="EMBL" id="PCRO01000037">
    <property type="protein sequence ID" value="PIP22606.1"/>
    <property type="molecule type" value="Genomic_DNA"/>
</dbReference>
<dbReference type="InterPro" id="IPR047196">
    <property type="entry name" value="YidC_ALB_C"/>
</dbReference>
<dbReference type="Pfam" id="PF02096">
    <property type="entry name" value="60KD_IMP"/>
    <property type="match status" value="1"/>
</dbReference>